<feature type="domain" description="Zn(2)-C6 fungal-type" evidence="5">
    <location>
        <begin position="9"/>
        <end position="40"/>
    </location>
</feature>
<keyword evidence="3" id="KW-0804">Transcription</keyword>
<dbReference type="PANTHER" id="PTHR47784:SF5">
    <property type="entry name" value="STEROL UPTAKE CONTROL PROTEIN 2"/>
    <property type="match status" value="1"/>
</dbReference>
<dbReference type="OMA" id="PPCSNCI"/>
<keyword evidence="2" id="KW-0238">DNA-binding</keyword>
<dbReference type="Proteomes" id="UP000001745">
    <property type="component" value="Unassembled WGS sequence"/>
</dbReference>
<dbReference type="InterPro" id="IPR053157">
    <property type="entry name" value="Sterol_Uptake_Regulator"/>
</dbReference>
<proteinExistence type="predicted"/>
<dbReference type="GeneID" id="8105379"/>
<dbReference type="eggNOG" id="ENOG502SNX9">
    <property type="taxonomic scope" value="Eukaryota"/>
</dbReference>
<gene>
    <name evidence="6" type="ORF">TSTA_076170</name>
</gene>
<evidence type="ECO:0000256" key="4">
    <source>
        <dbReference type="ARBA" id="ARBA00023242"/>
    </source>
</evidence>
<name>B8LWD5_TALSN</name>
<dbReference type="InterPro" id="IPR001138">
    <property type="entry name" value="Zn2Cys6_DnaBD"/>
</dbReference>
<dbReference type="PROSITE" id="PS50048">
    <property type="entry name" value="ZN2_CY6_FUNGAL_2"/>
    <property type="match status" value="1"/>
</dbReference>
<protein>
    <recommendedName>
        <fullName evidence="5">Zn(2)-C6 fungal-type domain-containing protein</fullName>
    </recommendedName>
</protein>
<dbReference type="PROSITE" id="PS00463">
    <property type="entry name" value="ZN2_CY6_FUNGAL_1"/>
    <property type="match status" value="1"/>
</dbReference>
<evidence type="ECO:0000313" key="6">
    <source>
        <dbReference type="EMBL" id="EED24246.1"/>
    </source>
</evidence>
<evidence type="ECO:0000256" key="1">
    <source>
        <dbReference type="ARBA" id="ARBA00023015"/>
    </source>
</evidence>
<dbReference type="InterPro" id="IPR036864">
    <property type="entry name" value="Zn2-C6_fun-type_DNA-bd_sf"/>
</dbReference>
<dbReference type="GO" id="GO:0001228">
    <property type="term" value="F:DNA-binding transcription activator activity, RNA polymerase II-specific"/>
    <property type="evidence" value="ECO:0007669"/>
    <property type="project" value="TreeGrafter"/>
</dbReference>
<keyword evidence="7" id="KW-1185">Reference proteome</keyword>
<sequence length="399" mass="44678">MPGVPTSRGCDACRKQKKRCDPPEPPAKCPRCTRLQILCTGYGVQRYKFLSVGSNAVKRKRQRASAQKTVIEYTSNEKSTPHLIQSPSSPPDNILERELMHRWLTRTAWGFYSVPRDKAYLEVYLPQAALKNSCLMNGILALAAADFAHSGQKAYMRLALEYYAKATAVMRDQLESINEGNINDLYPFALLMAAFNFVVSPQPRALDRLSSTLSMMSSANTLLMSGASRPECQYEIMSSIDMIILDDLDTNMRAALDKLTTASDQIGVWNIGDPSVACLAGDSQIYQVAIAHIKYSFAEEKRDLIKNYCWTIASVNDPKFFIAVRESEPMALLIILYFAVLLDRMSRKESVLTWWLRSQGKEIADDLSQILLHSPAARIPDVQEAIAWARKEVGLSESS</sequence>
<dbReference type="SMART" id="SM00066">
    <property type="entry name" value="GAL4"/>
    <property type="match status" value="1"/>
</dbReference>
<keyword evidence="1" id="KW-0805">Transcription regulation</keyword>
<evidence type="ECO:0000256" key="2">
    <source>
        <dbReference type="ARBA" id="ARBA00023125"/>
    </source>
</evidence>
<keyword evidence="4" id="KW-0539">Nucleus</keyword>
<dbReference type="GO" id="GO:0003677">
    <property type="term" value="F:DNA binding"/>
    <property type="evidence" value="ECO:0007669"/>
    <property type="project" value="UniProtKB-KW"/>
</dbReference>
<organism evidence="6 7">
    <name type="scientific">Talaromyces stipitatus (strain ATCC 10500 / CBS 375.48 / QM 6759 / NRRL 1006)</name>
    <name type="common">Penicillium stipitatum</name>
    <dbReference type="NCBI Taxonomy" id="441959"/>
    <lineage>
        <taxon>Eukaryota</taxon>
        <taxon>Fungi</taxon>
        <taxon>Dikarya</taxon>
        <taxon>Ascomycota</taxon>
        <taxon>Pezizomycotina</taxon>
        <taxon>Eurotiomycetes</taxon>
        <taxon>Eurotiomycetidae</taxon>
        <taxon>Eurotiales</taxon>
        <taxon>Trichocomaceae</taxon>
        <taxon>Talaromyces</taxon>
        <taxon>Talaromyces sect. Talaromyces</taxon>
    </lineage>
</organism>
<dbReference type="Gene3D" id="4.10.240.10">
    <property type="entry name" value="Zn(2)-C6 fungal-type DNA-binding domain"/>
    <property type="match status" value="1"/>
</dbReference>
<dbReference type="GO" id="GO:0008270">
    <property type="term" value="F:zinc ion binding"/>
    <property type="evidence" value="ECO:0007669"/>
    <property type="project" value="InterPro"/>
</dbReference>
<dbReference type="SUPFAM" id="SSF57701">
    <property type="entry name" value="Zn2/Cys6 DNA-binding domain"/>
    <property type="match status" value="1"/>
</dbReference>
<dbReference type="AlphaFoldDB" id="B8LWD5"/>
<dbReference type="HOGENOM" id="CLU_024934_5_0_1"/>
<dbReference type="EMBL" id="EQ962652">
    <property type="protein sequence ID" value="EED24246.1"/>
    <property type="molecule type" value="Genomic_DNA"/>
</dbReference>
<dbReference type="CDD" id="cd00067">
    <property type="entry name" value="GAL4"/>
    <property type="match status" value="1"/>
</dbReference>
<dbReference type="OrthoDB" id="5295362at2759"/>
<dbReference type="STRING" id="441959.B8LWD5"/>
<dbReference type="PANTHER" id="PTHR47784">
    <property type="entry name" value="STEROL UPTAKE CONTROL PROTEIN 2"/>
    <property type="match status" value="1"/>
</dbReference>
<evidence type="ECO:0000259" key="5">
    <source>
        <dbReference type="PROSITE" id="PS50048"/>
    </source>
</evidence>
<dbReference type="RefSeq" id="XP_002341633.1">
    <property type="nucleotide sequence ID" value="XM_002341592.1"/>
</dbReference>
<accession>B8LWD5</accession>
<dbReference type="Pfam" id="PF00172">
    <property type="entry name" value="Zn_clus"/>
    <property type="match status" value="1"/>
</dbReference>
<evidence type="ECO:0000313" key="7">
    <source>
        <dbReference type="Proteomes" id="UP000001745"/>
    </source>
</evidence>
<dbReference type="PhylomeDB" id="B8LWD5"/>
<reference evidence="7" key="1">
    <citation type="journal article" date="2015" name="Genome Announc.">
        <title>Genome sequence of the AIDS-associated pathogen Penicillium marneffei (ATCC18224) and its near taxonomic relative Talaromyces stipitatus (ATCC10500).</title>
        <authorList>
            <person name="Nierman W.C."/>
            <person name="Fedorova-Abrams N.D."/>
            <person name="Andrianopoulos A."/>
        </authorList>
    </citation>
    <scope>NUCLEOTIDE SEQUENCE [LARGE SCALE GENOMIC DNA]</scope>
    <source>
        <strain evidence="7">ATCC 10500 / CBS 375.48 / QM 6759 / NRRL 1006</strain>
    </source>
</reference>
<dbReference type="VEuPathDB" id="FungiDB:TSTA_076170"/>
<evidence type="ECO:0000256" key="3">
    <source>
        <dbReference type="ARBA" id="ARBA00023163"/>
    </source>
</evidence>
<dbReference type="InParanoid" id="B8LWD5"/>